<keyword evidence="1" id="KW-1133">Transmembrane helix</keyword>
<dbReference type="Proteomes" id="UP000176087">
    <property type="component" value="Unassembled WGS sequence"/>
</dbReference>
<sequence length="170" mass="18646">MLLKVKSWQWGYAACSWAVVFAGTHFYWALGGSAGLKVSAGEQLATGRPLWFVLTGLWGVGALCLVGAWLGWLLARSRPRGAALRIVEYLGWVLGFVLLARGIAVEFLLLTNVTDLDGVTADQRFWTHVLWNPWFFAGGLAFGLAARDARRRSRSSAPQAGRSLHTVNSR</sequence>
<evidence type="ECO:0000256" key="1">
    <source>
        <dbReference type="SAM" id="Phobius"/>
    </source>
</evidence>
<proteinExistence type="predicted"/>
<dbReference type="OrthoDB" id="2881403at2"/>
<dbReference type="AlphaFoldDB" id="A0A1E7JRX9"/>
<name>A0A1E7JRX9_9ACTN</name>
<keyword evidence="1" id="KW-0812">Transmembrane</keyword>
<dbReference type="InterPro" id="IPR025058">
    <property type="entry name" value="DUF3995"/>
</dbReference>
<gene>
    <name evidence="2" type="ORF">AN215_03380</name>
</gene>
<feature type="transmembrane region" description="Helical" evidence="1">
    <location>
        <begin position="12"/>
        <end position="30"/>
    </location>
</feature>
<comment type="caution">
    <text evidence="2">The sequence shown here is derived from an EMBL/GenBank/DDBJ whole genome shotgun (WGS) entry which is preliminary data.</text>
</comment>
<protein>
    <recommendedName>
        <fullName evidence="4">DUF3995 domain-containing protein</fullName>
    </recommendedName>
</protein>
<feature type="transmembrane region" description="Helical" evidence="1">
    <location>
        <begin position="86"/>
        <end position="109"/>
    </location>
</feature>
<reference evidence="2 3" key="1">
    <citation type="journal article" date="2016" name="Front. Microbiol.">
        <title>Comparative Genomics Analysis of Streptomyces Species Reveals Their Adaptation to the Marine Environment and Their Diversity at the Genomic Level.</title>
        <authorList>
            <person name="Tian X."/>
            <person name="Zhang Z."/>
            <person name="Yang T."/>
            <person name="Chen M."/>
            <person name="Li J."/>
            <person name="Chen F."/>
            <person name="Yang J."/>
            <person name="Li W."/>
            <person name="Zhang B."/>
            <person name="Zhang Z."/>
            <person name="Wu J."/>
            <person name="Zhang C."/>
            <person name="Long L."/>
            <person name="Xiao J."/>
        </authorList>
    </citation>
    <scope>NUCLEOTIDE SEQUENCE [LARGE SCALE GENOMIC DNA]</scope>
    <source>
        <strain evidence="2 3">SCSIO 10390</strain>
    </source>
</reference>
<dbReference type="PATRIC" id="fig|933944.5.peg.2005"/>
<keyword evidence="1" id="KW-0472">Membrane</keyword>
<keyword evidence="3" id="KW-1185">Reference proteome</keyword>
<evidence type="ECO:0008006" key="4">
    <source>
        <dbReference type="Google" id="ProtNLM"/>
    </source>
</evidence>
<dbReference type="Pfam" id="PF13160">
    <property type="entry name" value="DUF3995"/>
    <property type="match status" value="1"/>
</dbReference>
<feature type="transmembrane region" description="Helical" evidence="1">
    <location>
        <begin position="50"/>
        <end position="74"/>
    </location>
</feature>
<accession>A0A1E7JRX9</accession>
<dbReference type="STRING" id="933944.AN215_03380"/>
<organism evidence="2 3">
    <name type="scientific">Streptomyces abyssalis</name>
    <dbReference type="NCBI Taxonomy" id="933944"/>
    <lineage>
        <taxon>Bacteria</taxon>
        <taxon>Bacillati</taxon>
        <taxon>Actinomycetota</taxon>
        <taxon>Actinomycetes</taxon>
        <taxon>Kitasatosporales</taxon>
        <taxon>Streptomycetaceae</taxon>
        <taxon>Streptomyces</taxon>
    </lineage>
</organism>
<dbReference type="EMBL" id="LJGT01000037">
    <property type="protein sequence ID" value="OEU91596.1"/>
    <property type="molecule type" value="Genomic_DNA"/>
</dbReference>
<evidence type="ECO:0000313" key="3">
    <source>
        <dbReference type="Proteomes" id="UP000176087"/>
    </source>
</evidence>
<feature type="transmembrane region" description="Helical" evidence="1">
    <location>
        <begin position="129"/>
        <end position="146"/>
    </location>
</feature>
<evidence type="ECO:0000313" key="2">
    <source>
        <dbReference type="EMBL" id="OEU91596.1"/>
    </source>
</evidence>